<feature type="domain" description="HNH nuclease" evidence="1">
    <location>
        <begin position="74"/>
        <end position="119"/>
    </location>
</feature>
<dbReference type="InterPro" id="IPR003615">
    <property type="entry name" value="HNH_nuc"/>
</dbReference>
<dbReference type="AlphaFoldDB" id="A0AAW6E1P6"/>
<accession>A0AAW6E1P6</accession>
<protein>
    <submittedName>
        <fullName evidence="2">HNH endonuclease signature motif containing protein</fullName>
    </submittedName>
</protein>
<keyword evidence="2" id="KW-0540">Nuclease</keyword>
<dbReference type="RefSeq" id="WP_181986816.1">
    <property type="nucleotide sequence ID" value="NZ_JADMNX010000005.1"/>
</dbReference>
<proteinExistence type="predicted"/>
<reference evidence="2" key="1">
    <citation type="submission" date="2023-01" db="EMBL/GenBank/DDBJ databases">
        <title>Human gut microbiome strain richness.</title>
        <authorList>
            <person name="Chen-Liaw A."/>
        </authorList>
    </citation>
    <scope>NUCLEOTIDE SEQUENCE</scope>
    <source>
        <strain evidence="2">D59st1_B8_D59t2_181005</strain>
    </source>
</reference>
<dbReference type="EMBL" id="JAQMLS010000005">
    <property type="protein sequence ID" value="MDB8742006.1"/>
    <property type="molecule type" value="Genomic_DNA"/>
</dbReference>
<sequence length="181" mass="21527">MEEIIFENEIAYKTKYDGYYVTKSGKVITTKVKGGQGRINIFQPREHCYKVDKDGYLEVCLSFIENNRHIRKYYRVHRLVYETLMGDIPQELTIDHIDANPQNNSIENLQILTRENNTRKALKNKKSPKRFMYQLYKNNIYVGTFDRKELGKNIGLKGKDFYQDTNNKKQLLLQGYQWNLI</sequence>
<name>A0AAW6E1P6_9FIRM</name>
<dbReference type="Gene3D" id="3.90.75.20">
    <property type="match status" value="1"/>
</dbReference>
<evidence type="ECO:0000313" key="3">
    <source>
        <dbReference type="Proteomes" id="UP001211421"/>
    </source>
</evidence>
<evidence type="ECO:0000259" key="1">
    <source>
        <dbReference type="Pfam" id="PF13392"/>
    </source>
</evidence>
<organism evidence="2 3">
    <name type="scientific">Ruminococcus bicirculans</name>
    <name type="common">ex Wegman et al. 2014</name>
    <dbReference type="NCBI Taxonomy" id="1160721"/>
    <lineage>
        <taxon>Bacteria</taxon>
        <taxon>Bacillati</taxon>
        <taxon>Bacillota</taxon>
        <taxon>Clostridia</taxon>
        <taxon>Eubacteriales</taxon>
        <taxon>Oscillospiraceae</taxon>
        <taxon>Ruminococcus</taxon>
    </lineage>
</organism>
<keyword evidence="2" id="KW-0255">Endonuclease</keyword>
<dbReference type="InterPro" id="IPR044925">
    <property type="entry name" value="His-Me_finger_sf"/>
</dbReference>
<gene>
    <name evidence="2" type="ORF">PNV70_07975</name>
</gene>
<dbReference type="Pfam" id="PF13392">
    <property type="entry name" value="HNH_3"/>
    <property type="match status" value="1"/>
</dbReference>
<dbReference type="SUPFAM" id="SSF54060">
    <property type="entry name" value="His-Me finger endonucleases"/>
    <property type="match status" value="1"/>
</dbReference>
<dbReference type="GO" id="GO:0004519">
    <property type="term" value="F:endonuclease activity"/>
    <property type="evidence" value="ECO:0007669"/>
    <property type="project" value="UniProtKB-KW"/>
</dbReference>
<evidence type="ECO:0000313" key="2">
    <source>
        <dbReference type="EMBL" id="MDB8742006.1"/>
    </source>
</evidence>
<keyword evidence="2" id="KW-0378">Hydrolase</keyword>
<comment type="caution">
    <text evidence="2">The sequence shown here is derived from an EMBL/GenBank/DDBJ whole genome shotgun (WGS) entry which is preliminary data.</text>
</comment>
<dbReference type="Proteomes" id="UP001211421">
    <property type="component" value="Unassembled WGS sequence"/>
</dbReference>